<name>A0ABS4G6V4_9CLOT</name>
<dbReference type="InterPro" id="IPR026001">
    <property type="entry name" value="Abi-like_C"/>
</dbReference>
<dbReference type="Proteomes" id="UP001519271">
    <property type="component" value="Unassembled WGS sequence"/>
</dbReference>
<comment type="caution">
    <text evidence="2">The sequence shown here is derived from an EMBL/GenBank/DDBJ whole genome shotgun (WGS) entry which is preliminary data.</text>
</comment>
<feature type="domain" description="Abortive infection protein-like C-terminal" evidence="1">
    <location>
        <begin position="230"/>
        <end position="305"/>
    </location>
</feature>
<evidence type="ECO:0000259" key="1">
    <source>
        <dbReference type="Pfam" id="PF14355"/>
    </source>
</evidence>
<protein>
    <recommendedName>
        <fullName evidence="1">Abortive infection protein-like C-terminal domain-containing protein</fullName>
    </recommendedName>
</protein>
<dbReference type="Pfam" id="PF14355">
    <property type="entry name" value="Abi_C"/>
    <property type="match status" value="1"/>
</dbReference>
<evidence type="ECO:0000313" key="2">
    <source>
        <dbReference type="EMBL" id="MBP1920283.1"/>
    </source>
</evidence>
<keyword evidence="3" id="KW-1185">Reference proteome</keyword>
<dbReference type="EMBL" id="JAGGKC010000027">
    <property type="protein sequence ID" value="MBP1920283.1"/>
    <property type="molecule type" value="Genomic_DNA"/>
</dbReference>
<sequence>MKNRSEVLKLSQQSNMFELLRNKSILSILDGDIAFGQIDSTDSNGDIGNSMPYLSGPVLCDISNRFGLPVTYGWNGGAQSRWVYLDNLLSYCIENHRESELLNFLFSKGQFVEKLKGHTPEVIESSYTQIIETVIKQINGILYFGGNELVKVGENFGINMIGSTVEVTAPAIRMIDRNYIVKLSERAMQDVMDGNYDSAITKSRTLLEEVFCYVIEKKDEAPSESGDIGKLYSQVKQLHNMHQDSDIDKRINRLLSGLEKVLSAIAEMRNKGSDSHGVGAKRINIAEHHARLFVNSAMTMADFILAVGNRSIE</sequence>
<reference evidence="2 3" key="1">
    <citation type="submission" date="2021-03" db="EMBL/GenBank/DDBJ databases">
        <title>Genomic Encyclopedia of Type Strains, Phase IV (KMG-IV): sequencing the most valuable type-strain genomes for metagenomic binning, comparative biology and taxonomic classification.</title>
        <authorList>
            <person name="Goeker M."/>
        </authorList>
    </citation>
    <scope>NUCLEOTIDE SEQUENCE [LARGE SCALE GENOMIC DNA]</scope>
    <source>
        <strain evidence="2 3">DSM 6139</strain>
    </source>
</reference>
<organism evidence="2 3">
    <name type="scientific">Youngiibacter multivorans</name>
    <dbReference type="NCBI Taxonomy" id="937251"/>
    <lineage>
        <taxon>Bacteria</taxon>
        <taxon>Bacillati</taxon>
        <taxon>Bacillota</taxon>
        <taxon>Clostridia</taxon>
        <taxon>Eubacteriales</taxon>
        <taxon>Clostridiaceae</taxon>
        <taxon>Youngiibacter</taxon>
    </lineage>
</organism>
<accession>A0ABS4G6V4</accession>
<gene>
    <name evidence="2" type="ORF">J2Z34_002794</name>
</gene>
<proteinExistence type="predicted"/>
<evidence type="ECO:0000313" key="3">
    <source>
        <dbReference type="Proteomes" id="UP001519271"/>
    </source>
</evidence>